<reference evidence="1 2" key="1">
    <citation type="submission" date="2018-03" db="EMBL/GenBank/DDBJ databases">
        <title>Cereibacter changlensis.</title>
        <authorList>
            <person name="Meyer T.E."/>
            <person name="Miller S."/>
            <person name="Lodha T."/>
            <person name="Gandham S."/>
            <person name="Chintalapati S."/>
            <person name="Chintalapati V.R."/>
        </authorList>
    </citation>
    <scope>NUCLEOTIDE SEQUENCE [LARGE SCALE GENOMIC DNA]</scope>
    <source>
        <strain evidence="1 2">JA139</strain>
    </source>
</reference>
<comment type="caution">
    <text evidence="1">The sequence shown here is derived from an EMBL/GenBank/DDBJ whole genome shotgun (WGS) entry which is preliminary data.</text>
</comment>
<evidence type="ECO:0000313" key="1">
    <source>
        <dbReference type="EMBL" id="PTE22315.1"/>
    </source>
</evidence>
<accession>A0A2T4JWQ5</accession>
<organism evidence="1 2">
    <name type="scientific">Cereibacter changlensis JA139</name>
    <dbReference type="NCBI Taxonomy" id="1188249"/>
    <lineage>
        <taxon>Bacteria</taxon>
        <taxon>Pseudomonadati</taxon>
        <taxon>Pseudomonadota</taxon>
        <taxon>Alphaproteobacteria</taxon>
        <taxon>Rhodobacterales</taxon>
        <taxon>Paracoccaceae</taxon>
        <taxon>Cereibacter</taxon>
    </lineage>
</organism>
<protein>
    <submittedName>
        <fullName evidence="1">Uncharacterized protein</fullName>
    </submittedName>
</protein>
<dbReference type="Proteomes" id="UP000241010">
    <property type="component" value="Unassembled WGS sequence"/>
</dbReference>
<dbReference type="EMBL" id="PZKG01000025">
    <property type="protein sequence ID" value="PTE22315.1"/>
    <property type="molecule type" value="Genomic_DNA"/>
</dbReference>
<gene>
    <name evidence="1" type="ORF">C5F48_07965</name>
</gene>
<sequence length="248" mass="25440">MKTIRINVAANPAAHLGSMGDPVPAIADVPDAIGLWEPRDADISLTSGLVSEWRAGSRAFAQTRAARRPARQDGKLCFGNGAGAAKSALLLQGAQIGAPTNLCIAGRIVMDSAAMAGTTFWHALGGKASDGTPTRLFIRPNNGAPKMTMQAGAGSIANGVTVKIPAGMLDLPFIYTKAGATQRLEIIGVGAAQDDNCALDLSVGFAIGMQSSAASPSLPGAFRRFGLWQLAPSAVHLIAIRNWLAAAG</sequence>
<keyword evidence="2" id="KW-1185">Reference proteome</keyword>
<dbReference type="RefSeq" id="WP_107663374.1">
    <property type="nucleotide sequence ID" value="NZ_PZKG01000025.1"/>
</dbReference>
<proteinExistence type="predicted"/>
<dbReference type="AlphaFoldDB" id="A0A2T4JWQ5"/>
<name>A0A2T4JWQ5_9RHOB</name>
<evidence type="ECO:0000313" key="2">
    <source>
        <dbReference type="Proteomes" id="UP000241010"/>
    </source>
</evidence>